<gene>
    <name evidence="3" type="ORF">MMA15_16485</name>
</gene>
<dbReference type="PANTHER" id="PTHR32309:SF13">
    <property type="entry name" value="FERRIC ENTEROBACTIN TRANSPORT PROTEIN FEPE"/>
    <property type="match status" value="1"/>
</dbReference>
<feature type="transmembrane region" description="Helical" evidence="2">
    <location>
        <begin position="410"/>
        <end position="430"/>
    </location>
</feature>
<feature type="compositionally biased region" description="Basic and acidic residues" evidence="1">
    <location>
        <begin position="79"/>
        <end position="96"/>
    </location>
</feature>
<dbReference type="PANTHER" id="PTHR32309">
    <property type="entry name" value="TYROSINE-PROTEIN KINASE"/>
    <property type="match status" value="1"/>
</dbReference>
<accession>A0ABS9T059</accession>
<comment type="caution">
    <text evidence="3">The sequence shown here is derived from an EMBL/GenBank/DDBJ whole genome shotgun (WGS) entry which is preliminary data.</text>
</comment>
<feature type="compositionally biased region" description="Low complexity" evidence="1">
    <location>
        <begin position="63"/>
        <end position="78"/>
    </location>
</feature>
<reference evidence="3" key="2">
    <citation type="journal article" date="2023" name="Int. J. Syst. Evol. Microbiol.">
        <title>Streptomyces marispadix sp. nov., isolated from marine beach sediment of the Northern Coast of Portugal.</title>
        <authorList>
            <person name="dos Santos J.D.N."/>
            <person name="Vitorino I.R."/>
            <person name="Kallscheuer N."/>
            <person name="Srivastava A."/>
            <person name="Krautwurst S."/>
            <person name="Marz M."/>
            <person name="Jogler C."/>
            <person name="Lobo Da Cunha A."/>
            <person name="Catita J."/>
            <person name="Goncalves H."/>
            <person name="Gonzalez I."/>
            <person name="Reyes F."/>
            <person name="Lage O.M."/>
        </authorList>
    </citation>
    <scope>NUCLEOTIDE SEQUENCE</scope>
    <source>
        <strain evidence="3">M600PL45_2</strain>
    </source>
</reference>
<keyword evidence="4" id="KW-1185">Reference proteome</keyword>
<feature type="compositionally biased region" description="Low complexity" evidence="1">
    <location>
        <begin position="170"/>
        <end position="185"/>
    </location>
</feature>
<protein>
    <recommendedName>
        <fullName evidence="5">Lipopolysaccharide biosynthesis protein</fullName>
    </recommendedName>
</protein>
<dbReference type="Proteomes" id="UP001166784">
    <property type="component" value="Unassembled WGS sequence"/>
</dbReference>
<feature type="compositionally biased region" description="Low complexity" evidence="1">
    <location>
        <begin position="45"/>
        <end position="54"/>
    </location>
</feature>
<feature type="region of interest" description="Disordered" evidence="1">
    <location>
        <begin position="437"/>
        <end position="481"/>
    </location>
</feature>
<dbReference type="InterPro" id="IPR050445">
    <property type="entry name" value="Bact_polysacc_biosynth/exp"/>
</dbReference>
<evidence type="ECO:0000313" key="4">
    <source>
        <dbReference type="Proteomes" id="UP001166784"/>
    </source>
</evidence>
<keyword evidence="2" id="KW-0472">Membrane</keyword>
<dbReference type="EMBL" id="JAKWJU010000002">
    <property type="protein sequence ID" value="MCH6161924.1"/>
    <property type="molecule type" value="Genomic_DNA"/>
</dbReference>
<feature type="compositionally biased region" description="Polar residues" evidence="1">
    <location>
        <begin position="141"/>
        <end position="169"/>
    </location>
</feature>
<feature type="compositionally biased region" description="Low complexity" evidence="1">
    <location>
        <begin position="115"/>
        <end position="133"/>
    </location>
</feature>
<evidence type="ECO:0000256" key="1">
    <source>
        <dbReference type="SAM" id="MobiDB-lite"/>
    </source>
</evidence>
<keyword evidence="2" id="KW-1133">Transmembrane helix</keyword>
<keyword evidence="2" id="KW-0812">Transmembrane</keyword>
<name>A0ABS9T059_9ACTN</name>
<proteinExistence type="predicted"/>
<evidence type="ECO:0000256" key="2">
    <source>
        <dbReference type="SAM" id="Phobius"/>
    </source>
</evidence>
<organism evidence="3 4">
    <name type="scientific">Streptomyces marispadix</name>
    <dbReference type="NCBI Taxonomy" id="2922868"/>
    <lineage>
        <taxon>Bacteria</taxon>
        <taxon>Bacillati</taxon>
        <taxon>Actinomycetota</taxon>
        <taxon>Actinomycetes</taxon>
        <taxon>Kitasatosporales</taxon>
        <taxon>Streptomycetaceae</taxon>
        <taxon>Streptomyces</taxon>
    </lineage>
</organism>
<feature type="transmembrane region" description="Helical" evidence="2">
    <location>
        <begin position="264"/>
        <end position="284"/>
    </location>
</feature>
<evidence type="ECO:0000313" key="3">
    <source>
        <dbReference type="EMBL" id="MCH6161924.1"/>
    </source>
</evidence>
<feature type="compositionally biased region" description="Low complexity" evidence="1">
    <location>
        <begin position="207"/>
        <end position="227"/>
    </location>
</feature>
<sequence>MPKAAQGSAKSPAEGGSARTKQSRREARSSKSDGGSAVPEESETAKTTEATKGGEQAEPPPSSATGTATAPAPVPDKTAAPDEKAAPAEKAPEPKPDAAGAGKDTGGAGKDTDATAESPASTSTPRSPVPTTDPGDHGTRIGTSSKTAAFTRTAPLRTNSLTGNGSRGQTPTRTSTPASTPASKTARPRTSAGAGAGADTSARPSPSRSTGTDMGTSTSTRTGTDTSAKPHTRPGNRPRVTEPTPTPARRVSDRLKAGLRRMSWWPLPLCLVLGAGGGGVYSAMTPAQYSAVSYVVVSPSGGSEAAGALGYAQAYGKIATDPVILADAEKRAHLRPGTIRDGIQASTSPDAPMVQITATSSSASQAARNADSVAKALTHTAKTSVKRTGARLTVLSEAMAPATPVSPSPAVAVAVGACAGGLLGGLVLLVRPQSRRRPDAATVPATGGVAQAAPGTGPAANDAAPASGEPVGAGHGTEQTR</sequence>
<feature type="region of interest" description="Disordered" evidence="1">
    <location>
        <begin position="1"/>
        <end position="251"/>
    </location>
</feature>
<reference evidence="3" key="1">
    <citation type="submission" date="2022-03" db="EMBL/GenBank/DDBJ databases">
        <authorList>
            <person name="Santos J.D.N."/>
            <person name="Kallscheuer N."/>
            <person name="Jogler C."/>
            <person name="Lage O.M."/>
        </authorList>
    </citation>
    <scope>NUCLEOTIDE SEQUENCE</scope>
    <source>
        <strain evidence="3">M600PL45_2</strain>
    </source>
</reference>
<evidence type="ECO:0008006" key="5">
    <source>
        <dbReference type="Google" id="ProtNLM"/>
    </source>
</evidence>
<dbReference type="RefSeq" id="WP_241060635.1">
    <property type="nucleotide sequence ID" value="NZ_JAKWJU010000002.1"/>
</dbReference>